<reference evidence="1" key="1">
    <citation type="submission" date="2023-07" db="EMBL/GenBank/DDBJ databases">
        <title>Chromosome-level genome assembly of Artemia franciscana.</title>
        <authorList>
            <person name="Jo E."/>
        </authorList>
    </citation>
    <scope>NUCLEOTIDE SEQUENCE</scope>
    <source>
        <tissue evidence="1">Whole body</tissue>
    </source>
</reference>
<keyword evidence="2" id="KW-1185">Reference proteome</keyword>
<feature type="non-terminal residue" evidence="1">
    <location>
        <position position="52"/>
    </location>
</feature>
<dbReference type="Proteomes" id="UP001187531">
    <property type="component" value="Unassembled WGS sequence"/>
</dbReference>
<name>A0AA88I001_ARTSF</name>
<organism evidence="1 2">
    <name type="scientific">Artemia franciscana</name>
    <name type="common">Brine shrimp</name>
    <name type="synonym">Artemia sanfranciscana</name>
    <dbReference type="NCBI Taxonomy" id="6661"/>
    <lineage>
        <taxon>Eukaryota</taxon>
        <taxon>Metazoa</taxon>
        <taxon>Ecdysozoa</taxon>
        <taxon>Arthropoda</taxon>
        <taxon>Crustacea</taxon>
        <taxon>Branchiopoda</taxon>
        <taxon>Anostraca</taxon>
        <taxon>Artemiidae</taxon>
        <taxon>Artemia</taxon>
    </lineage>
</organism>
<evidence type="ECO:0000313" key="1">
    <source>
        <dbReference type="EMBL" id="KAK2717399.1"/>
    </source>
</evidence>
<evidence type="ECO:0000313" key="2">
    <source>
        <dbReference type="Proteomes" id="UP001187531"/>
    </source>
</evidence>
<sequence length="52" mass="5754">MMWIEKKELSVHEIVSDNLSEGVTKTLDNALESKDLVGVQVAKAMLDPLKAQ</sequence>
<comment type="caution">
    <text evidence="1">The sequence shown here is derived from an EMBL/GenBank/DDBJ whole genome shotgun (WGS) entry which is preliminary data.</text>
</comment>
<dbReference type="AlphaFoldDB" id="A0AA88I001"/>
<protein>
    <submittedName>
        <fullName evidence="1">Uncharacterized protein</fullName>
    </submittedName>
</protein>
<dbReference type="EMBL" id="JAVRJZ010000010">
    <property type="protein sequence ID" value="KAK2717399.1"/>
    <property type="molecule type" value="Genomic_DNA"/>
</dbReference>
<accession>A0AA88I001</accession>
<gene>
    <name evidence="1" type="ORF">QYM36_006245</name>
</gene>
<proteinExistence type="predicted"/>